<reference evidence="1 2" key="1">
    <citation type="submission" date="2015-06" db="EMBL/GenBank/DDBJ databases">
        <title>Draft genome of the ant-associated black yeast Phialophora attae CBS 131958.</title>
        <authorList>
            <person name="Moreno L.F."/>
            <person name="Stielow B.J."/>
            <person name="de Hoog S."/>
            <person name="Vicente V.A."/>
            <person name="Weiss V.A."/>
            <person name="de Vries M."/>
            <person name="Cruz L.M."/>
            <person name="Souza E.M."/>
        </authorList>
    </citation>
    <scope>NUCLEOTIDE SEQUENCE [LARGE SCALE GENOMIC DNA]</scope>
    <source>
        <strain evidence="1 2">CBS 131958</strain>
    </source>
</reference>
<gene>
    <name evidence="1" type="ORF">AB675_8602</name>
</gene>
<evidence type="ECO:0000313" key="1">
    <source>
        <dbReference type="EMBL" id="KPI44281.1"/>
    </source>
</evidence>
<proteinExistence type="predicted"/>
<dbReference type="AlphaFoldDB" id="A0A0N0NQT0"/>
<keyword evidence="2" id="KW-1185">Reference proteome</keyword>
<dbReference type="Proteomes" id="UP000038010">
    <property type="component" value="Unassembled WGS sequence"/>
</dbReference>
<accession>A0A0N0NQT0</accession>
<dbReference type="EMBL" id="LFJN01000003">
    <property type="protein sequence ID" value="KPI44281.1"/>
    <property type="molecule type" value="Genomic_DNA"/>
</dbReference>
<comment type="caution">
    <text evidence="1">The sequence shown here is derived from an EMBL/GenBank/DDBJ whole genome shotgun (WGS) entry which is preliminary data.</text>
</comment>
<dbReference type="GeneID" id="28740942"/>
<organism evidence="1 2">
    <name type="scientific">Cyphellophora attinorum</name>
    <dbReference type="NCBI Taxonomy" id="1664694"/>
    <lineage>
        <taxon>Eukaryota</taxon>
        <taxon>Fungi</taxon>
        <taxon>Dikarya</taxon>
        <taxon>Ascomycota</taxon>
        <taxon>Pezizomycotina</taxon>
        <taxon>Eurotiomycetes</taxon>
        <taxon>Chaetothyriomycetidae</taxon>
        <taxon>Chaetothyriales</taxon>
        <taxon>Cyphellophoraceae</taxon>
        <taxon>Cyphellophora</taxon>
    </lineage>
</organism>
<dbReference type="VEuPathDB" id="FungiDB:AB675_8602"/>
<dbReference type="RefSeq" id="XP_018004244.1">
    <property type="nucleotide sequence ID" value="XM_018149062.1"/>
</dbReference>
<evidence type="ECO:0000313" key="2">
    <source>
        <dbReference type="Proteomes" id="UP000038010"/>
    </source>
</evidence>
<name>A0A0N0NQT0_9EURO</name>
<protein>
    <submittedName>
        <fullName evidence="1">Uncharacterized protein</fullName>
    </submittedName>
</protein>
<sequence length="167" mass="18477">MAPSSYHKVDIPQSLTEKAIQALELLGYDVLDNATIDTYKPGELALVLDNVRGVNDHFLGYVIAAGKKPGYYVRVVASAGFWYCHPDKVSDGSNVLIVPEVWLEEPPKYHDGTALKIRFEAGIVDLELYDVTIDVDSLEYRYQLGGSDGPKLSEEELEKIVDSVDDA</sequence>